<dbReference type="PANTHER" id="PTHR22550">
    <property type="entry name" value="SPORE GERMINATION PROTEIN"/>
    <property type="match status" value="1"/>
</dbReference>
<feature type="transmembrane region" description="Helical" evidence="4">
    <location>
        <begin position="467"/>
        <end position="486"/>
    </location>
</feature>
<evidence type="ECO:0000256" key="1">
    <source>
        <dbReference type="ARBA" id="ARBA00005278"/>
    </source>
</evidence>
<dbReference type="Pfam" id="PF03323">
    <property type="entry name" value="GerA"/>
    <property type="match status" value="1"/>
</dbReference>
<sequence length="590" mass="65788">MFGFLKSLKKLITYEPKKSKTFELLEGSNEGVESDTNPPTPNIKSDNNNQSYKEKNTKRLPLCVDEWNKQKNAEHVAAENPKDGKVSTDLNTNIEAVKMEFCIPYNTGIITRQFKIARKVNSFIAYIDGMVDKVLISEFVIQKLMEEQNFNCYFEAGSSTSITDFISDNVVAAHDVSKLNDLNSIYFQILSGNTALFIDGEDTCLVISSRGYEKRAVEKPVTENVIMGSQEGFTENLSTNITLIRKIIKNKSLICEKLKIGKVNQSHICIMYINGIVNQEIVKEVKKRVSSIDTDFVLGDGMVGQFIEENPFMIFPQALTTERPDRVASFLAEGKVAIISEGTPFAEIVPNTFFQLLHTSEDAMLRWQYGTFLRIIRVLGMLIAMFLPAIYVALTLFHQEMIPTELLADIASSKEAVPFPTIVEIILLEVSFELIREGGIRIPGIIGQTLGIIGALILGQAAVAAGLVSPILIIIVAVTGLGSFAIPNYSLGLAVRMLRFFFIFLAGILGFYGISLGLFLVACISSNMKSFGVPFFSPVAPKLKSSPDLIIRQPVWRQKSRPDYVNSPNRKRQSDRVRDWKKRNKGDNNS</sequence>
<keyword evidence="6" id="KW-1185">Reference proteome</keyword>
<feature type="transmembrane region" description="Helical" evidence="4">
    <location>
        <begin position="442"/>
        <end position="461"/>
    </location>
</feature>
<feature type="region of interest" description="Disordered" evidence="3">
    <location>
        <begin position="26"/>
        <end position="55"/>
    </location>
</feature>
<evidence type="ECO:0000256" key="3">
    <source>
        <dbReference type="SAM" id="MobiDB-lite"/>
    </source>
</evidence>
<reference evidence="6" key="1">
    <citation type="submission" date="2015-07" db="EMBL/GenBank/DDBJ databases">
        <title>Near-Complete Genome Sequence of the Cellulolytic Bacterium Bacteroides (Pseudobacteroides) cellulosolvens ATCC 35603.</title>
        <authorList>
            <person name="Dassa B."/>
            <person name="Utturkar S.M."/>
            <person name="Klingeman D.M."/>
            <person name="Hurt R.A."/>
            <person name="Keller M."/>
            <person name="Xu J."/>
            <person name="Reddy Y.H.K."/>
            <person name="Borovok I."/>
            <person name="Grinberg I.R."/>
            <person name="Lamed R."/>
            <person name="Zhivin O."/>
            <person name="Bayer E.A."/>
            <person name="Brown S.D."/>
        </authorList>
    </citation>
    <scope>NUCLEOTIDE SEQUENCE [LARGE SCALE GENOMIC DNA]</scope>
    <source>
        <strain evidence="6">DSM 2933</strain>
    </source>
</reference>
<comment type="caution">
    <text evidence="5">The sequence shown here is derived from an EMBL/GenBank/DDBJ whole genome shotgun (WGS) entry which is preliminary data.</text>
</comment>
<dbReference type="InterPro" id="IPR050768">
    <property type="entry name" value="UPF0353/GerABKA_families"/>
</dbReference>
<dbReference type="PANTHER" id="PTHR22550:SF5">
    <property type="entry name" value="LEUCINE ZIPPER PROTEIN 4"/>
    <property type="match status" value="1"/>
</dbReference>
<evidence type="ECO:0000313" key="5">
    <source>
        <dbReference type="EMBL" id="KNY26083.1"/>
    </source>
</evidence>
<evidence type="ECO:0000313" key="6">
    <source>
        <dbReference type="Proteomes" id="UP000036923"/>
    </source>
</evidence>
<dbReference type="eggNOG" id="COG0697">
    <property type="taxonomic scope" value="Bacteria"/>
</dbReference>
<feature type="transmembrane region" description="Helical" evidence="4">
    <location>
        <begin position="498"/>
        <end position="521"/>
    </location>
</feature>
<keyword evidence="4" id="KW-0812">Transmembrane</keyword>
<dbReference type="EMBL" id="LGTC01000001">
    <property type="protein sequence ID" value="KNY26083.1"/>
    <property type="molecule type" value="Genomic_DNA"/>
</dbReference>
<evidence type="ECO:0000256" key="4">
    <source>
        <dbReference type="SAM" id="Phobius"/>
    </source>
</evidence>
<accession>A0A0L6JK38</accession>
<protein>
    <submittedName>
        <fullName evidence="5">GerA spore germination protein</fullName>
    </submittedName>
</protein>
<dbReference type="PIRSF" id="PIRSF005690">
    <property type="entry name" value="GerBA"/>
    <property type="match status" value="1"/>
</dbReference>
<name>A0A0L6JK38_9FIRM</name>
<keyword evidence="4" id="KW-1133">Transmembrane helix</keyword>
<dbReference type="AlphaFoldDB" id="A0A0L6JK38"/>
<comment type="similarity">
    <text evidence="1">Belongs to the GerABKA family.</text>
</comment>
<dbReference type="InterPro" id="IPR004995">
    <property type="entry name" value="Spore_Ger"/>
</dbReference>
<feature type="transmembrane region" description="Helical" evidence="4">
    <location>
        <begin position="375"/>
        <end position="397"/>
    </location>
</feature>
<evidence type="ECO:0000256" key="2">
    <source>
        <dbReference type="ARBA" id="ARBA00023136"/>
    </source>
</evidence>
<feature type="compositionally biased region" description="Polar residues" evidence="3">
    <location>
        <begin position="34"/>
        <end position="51"/>
    </location>
</feature>
<proteinExistence type="inferred from homology"/>
<gene>
    <name evidence="5" type="ORF">Bccel_1345</name>
</gene>
<dbReference type="PATRIC" id="fig|398512.5.peg.1397"/>
<organism evidence="5 6">
    <name type="scientific">Pseudobacteroides cellulosolvens ATCC 35603 = DSM 2933</name>
    <dbReference type="NCBI Taxonomy" id="398512"/>
    <lineage>
        <taxon>Bacteria</taxon>
        <taxon>Bacillati</taxon>
        <taxon>Bacillota</taxon>
        <taxon>Clostridia</taxon>
        <taxon>Eubacteriales</taxon>
        <taxon>Oscillospiraceae</taxon>
        <taxon>Pseudobacteroides</taxon>
    </lineage>
</organism>
<feature type="region of interest" description="Disordered" evidence="3">
    <location>
        <begin position="560"/>
        <end position="590"/>
    </location>
</feature>
<dbReference type="STRING" id="398512.Bccel_1345"/>
<dbReference type="RefSeq" id="WP_050753193.1">
    <property type="nucleotide sequence ID" value="NZ_JQKC01000027.1"/>
</dbReference>
<dbReference type="Proteomes" id="UP000036923">
    <property type="component" value="Unassembled WGS sequence"/>
</dbReference>
<keyword evidence="2 4" id="KW-0472">Membrane</keyword>
<dbReference type="OrthoDB" id="9772630at2"/>
<dbReference type="GO" id="GO:0009847">
    <property type="term" value="P:spore germination"/>
    <property type="evidence" value="ECO:0007669"/>
    <property type="project" value="InterPro"/>
</dbReference>
<dbReference type="GO" id="GO:0016020">
    <property type="term" value="C:membrane"/>
    <property type="evidence" value="ECO:0007669"/>
    <property type="project" value="InterPro"/>
</dbReference>